<dbReference type="InterPro" id="IPR004173">
    <property type="entry name" value="3H_domain"/>
</dbReference>
<dbReference type="PANTHER" id="PTHR40068:SF1">
    <property type="entry name" value="TRANSCRIPTION REPRESSOR NIAR-RELATED"/>
    <property type="match status" value="1"/>
</dbReference>
<dbReference type="SUPFAM" id="SSF75500">
    <property type="entry name" value="Putative transcriptional regulator TM1602, C-terminal domain"/>
    <property type="match status" value="1"/>
</dbReference>
<evidence type="ECO:0000313" key="4">
    <source>
        <dbReference type="Proteomes" id="UP001287282"/>
    </source>
</evidence>
<accession>A0ABU3XEI7</accession>
<reference evidence="3 4" key="1">
    <citation type="submission" date="2023-10" db="EMBL/GenBank/DDBJ databases">
        <title>Screening of Alkalihalobacillus lindianensis BZ-TG-R113 and Its Alleviation of Salt Stress on Rapeseed Growth.</title>
        <authorList>
            <person name="Zhao B."/>
            <person name="Guo T."/>
        </authorList>
    </citation>
    <scope>NUCLEOTIDE SEQUENCE [LARGE SCALE GENOMIC DNA]</scope>
    <source>
        <strain evidence="3 4">BZ-TG-R113</strain>
    </source>
</reference>
<dbReference type="InterPro" id="IPR026043">
    <property type="entry name" value="NadR"/>
</dbReference>
<name>A0ABU3XEI7_9BACI</name>
<dbReference type="InterPro" id="IPR036390">
    <property type="entry name" value="WH_DNA-bd_sf"/>
</dbReference>
<dbReference type="Proteomes" id="UP001287282">
    <property type="component" value="Unassembled WGS sequence"/>
</dbReference>
<dbReference type="InterPro" id="IPR013196">
    <property type="entry name" value="HTH_11"/>
</dbReference>
<dbReference type="PIRSF" id="PIRSF037847">
    <property type="entry name" value="NiaR"/>
    <property type="match status" value="1"/>
</dbReference>
<gene>
    <name evidence="3" type="ORF">RYX56_18205</name>
</gene>
<dbReference type="Gene3D" id="3.30.1340.20">
    <property type="entry name" value="3H domain"/>
    <property type="match status" value="1"/>
</dbReference>
<evidence type="ECO:0000259" key="1">
    <source>
        <dbReference type="Pfam" id="PF02829"/>
    </source>
</evidence>
<evidence type="ECO:0000259" key="2">
    <source>
        <dbReference type="Pfam" id="PF08279"/>
    </source>
</evidence>
<dbReference type="RefSeq" id="WP_317123464.1">
    <property type="nucleotide sequence ID" value="NZ_JAWJBA010000007.1"/>
</dbReference>
<keyword evidence="4" id="KW-1185">Reference proteome</keyword>
<organism evidence="3 4">
    <name type="scientific">Alkalihalophilus lindianensis</name>
    <dbReference type="NCBI Taxonomy" id="1630542"/>
    <lineage>
        <taxon>Bacteria</taxon>
        <taxon>Bacillati</taxon>
        <taxon>Bacillota</taxon>
        <taxon>Bacilli</taxon>
        <taxon>Bacillales</taxon>
        <taxon>Bacillaceae</taxon>
        <taxon>Alkalihalophilus</taxon>
    </lineage>
</organism>
<dbReference type="EMBL" id="JAWJBA010000007">
    <property type="protein sequence ID" value="MDV2686305.1"/>
    <property type="molecule type" value="Genomic_DNA"/>
</dbReference>
<protein>
    <submittedName>
        <fullName evidence="3">Transcription repressor NadR</fullName>
    </submittedName>
</protein>
<dbReference type="InterPro" id="IPR036388">
    <property type="entry name" value="WH-like_DNA-bd_sf"/>
</dbReference>
<dbReference type="Gene3D" id="1.10.10.10">
    <property type="entry name" value="Winged helix-like DNA-binding domain superfamily/Winged helix DNA-binding domain"/>
    <property type="match status" value="1"/>
</dbReference>
<dbReference type="SUPFAM" id="SSF46785">
    <property type="entry name" value="Winged helix' DNA-binding domain"/>
    <property type="match status" value="1"/>
</dbReference>
<sequence length="177" mass="20133">MSEKKMYGENRRDQILLWLKKNRQPLTGKELANRTNVSRQVIVQDMSILKAKNHPIIATSNGYLYMQSEKAVKEQRLIACKHDPSHAIDELFTLVDFGVTVINVIVEHPMYGEITASLHFTTRQEVQQFSEQLNQTKASLLSELTNGVHLHTIEAETSKQLDDAIAALKTKGYLLED</sequence>
<proteinExistence type="predicted"/>
<dbReference type="Pfam" id="PF08279">
    <property type="entry name" value="HTH_11"/>
    <property type="match status" value="1"/>
</dbReference>
<evidence type="ECO:0000313" key="3">
    <source>
        <dbReference type="EMBL" id="MDV2686305.1"/>
    </source>
</evidence>
<dbReference type="InterPro" id="IPR035922">
    <property type="entry name" value="3H_dom_sf"/>
</dbReference>
<dbReference type="PANTHER" id="PTHR40068">
    <property type="entry name" value="TRANSCRIPTION REPRESSOR NIAR-RELATED"/>
    <property type="match status" value="1"/>
</dbReference>
<dbReference type="Pfam" id="PF02829">
    <property type="entry name" value="3H"/>
    <property type="match status" value="1"/>
</dbReference>
<comment type="caution">
    <text evidence="3">The sequence shown here is derived from an EMBL/GenBank/DDBJ whole genome shotgun (WGS) entry which is preliminary data.</text>
</comment>
<feature type="domain" description="3H" evidence="1">
    <location>
        <begin position="78"/>
        <end position="174"/>
    </location>
</feature>
<feature type="domain" description="Helix-turn-helix type 11" evidence="2">
    <location>
        <begin position="11"/>
        <end position="63"/>
    </location>
</feature>